<dbReference type="SUPFAM" id="SSF52540">
    <property type="entry name" value="P-loop containing nucleoside triphosphate hydrolases"/>
    <property type="match status" value="2"/>
</dbReference>
<dbReference type="InterPro" id="IPR038729">
    <property type="entry name" value="Rad50/SbcC_AAA"/>
</dbReference>
<accession>A0A495VQR6</accession>
<dbReference type="Pfam" id="PF13558">
    <property type="entry name" value="SbcC_Walker_B"/>
    <property type="match status" value="1"/>
</dbReference>
<sequence>MKILAIRGKNLASLAGEFTIDFTTEPLCSAGIFAITGATGSGKSTLLDALCLALFDKTPRTEGSSDSISVSDTEGQSIGQKDPRSILRRGTTHGYAEVDFKALNGLCYRSSWSVARARDKITGKLKNAEIRVFRLDNQEEIQGTKTEILSRIQELLGMNFEQFTRSVLLAQNDFSTFLKAKQNEKAELLEKLTGTDIYSRISKTIYMRAKDAEEKWQSMYNRTKDIELLPEETVKQYLTEQNSIIESLSLLQKQQKSIEEKLNWIKNRETLFFEKEKAQNDLTKIRQELLEAQPRFNYLQRIDCIQPIKEYYLKLKTAEEQHIKAKVLYQTLQKQRNEISEKYKTAEDVYRQNESQLKKIEDTYILIEPQLRRARELDIRIENGKKQTDTLKFDIDKITKELDAEQQIYETLHKDISTTETQIKEIKKWFTEHEHFKDIIPHISLILNLIHETEIARNQKLSNEKTLISLNKTLEAQEKKLTQVRTERENLEKHLPKEIILWRSQLTEGTPCPVCGSIHHPIKQNTDTSEESLQSEKLEELKENADKMISSLSEEIGQISISIERYRTLIQNYETSYKNAHENIAGYFETFPDWEKLLQEETLGKLLKETASFWQIKQESLSRLSEKQNTSNEKLSAKTDLIKRLAETRKEREQQQLSESSRLSQLLEERKSLFEGRLANDIQTNYEKRKQEVSKQLEDSRKTLNDIAGQQEHLNGISAANELELNRLLQEIETEKQNIKVWISDFNRTSAFRLSSEDLPELLSRSPEWITREREQLADLSRRESICKATLIERENKLKTHESNNPGVISTNHDESLIKQIEEINNNIKSYQQRNTEISVLLQSHQRNSEKVKQFTNELDRLSLISEKWNKLNELLGSQSGDKFKKIAQGYTLDILLSYANKHLQELSRRYVLQRIPDTLGLQISDLDMGGEIRSVHSLSGGESFLISLALALGLSSVSSNRMQVESLFIDEGFGSLDIDTLRIAMDALERLQTGGRKIGVISHVQEMTERIAVQIQVEKINNGKSKISITG</sequence>
<feature type="coiled-coil region" evidence="1">
    <location>
        <begin position="315"/>
        <end position="363"/>
    </location>
</feature>
<dbReference type="RefSeq" id="WP_022600315.1">
    <property type="nucleotide sequence ID" value="NZ_KI440782.1"/>
</dbReference>
<keyword evidence="4" id="KW-0540">Nuclease</keyword>
<evidence type="ECO:0000256" key="2">
    <source>
        <dbReference type="SAM" id="MobiDB-lite"/>
    </source>
</evidence>
<keyword evidence="1" id="KW-0175">Coiled coil</keyword>
<dbReference type="AlphaFoldDB" id="A0A495VQR6"/>
<keyword evidence="4" id="KW-0378">Hydrolase</keyword>
<gene>
    <name evidence="4" type="ORF">BC742_1927</name>
</gene>
<dbReference type="Proteomes" id="UP000269493">
    <property type="component" value="Unassembled WGS sequence"/>
</dbReference>
<evidence type="ECO:0000313" key="4">
    <source>
        <dbReference type="EMBL" id="RKT50967.1"/>
    </source>
</evidence>
<dbReference type="InterPro" id="IPR027417">
    <property type="entry name" value="P-loop_NTPase"/>
</dbReference>
<feature type="domain" description="Rad50/SbcC-type AAA" evidence="3">
    <location>
        <begin position="6"/>
        <end position="289"/>
    </location>
</feature>
<comment type="caution">
    <text evidence="4">The sequence shown here is derived from an EMBL/GenBank/DDBJ whole genome shotgun (WGS) entry which is preliminary data.</text>
</comment>
<feature type="coiled-coil region" evidence="1">
    <location>
        <begin position="535"/>
        <end position="583"/>
    </location>
</feature>
<dbReference type="PANTHER" id="PTHR32114">
    <property type="entry name" value="ABC TRANSPORTER ABCH.3"/>
    <property type="match status" value="1"/>
</dbReference>
<evidence type="ECO:0000313" key="5">
    <source>
        <dbReference type="Proteomes" id="UP000269493"/>
    </source>
</evidence>
<feature type="coiled-coil region" evidence="1">
    <location>
        <begin position="467"/>
        <end position="494"/>
    </location>
</feature>
<name>A0A495VQR6_9BACT</name>
<organism evidence="4 5">
    <name type="scientific">Coprobacter fastidiosus NSB1 = JCM 33896</name>
    <dbReference type="NCBI Taxonomy" id="1349822"/>
    <lineage>
        <taxon>Bacteria</taxon>
        <taxon>Pseudomonadati</taxon>
        <taxon>Bacteroidota</taxon>
        <taxon>Bacteroidia</taxon>
        <taxon>Bacteroidales</taxon>
        <taxon>Barnesiellaceae</taxon>
        <taxon>Coprobacter</taxon>
    </lineage>
</organism>
<protein>
    <submittedName>
        <fullName evidence="4">Exonuclease SbcC</fullName>
    </submittedName>
</protein>
<keyword evidence="4" id="KW-0269">Exonuclease</keyword>
<evidence type="ECO:0000256" key="1">
    <source>
        <dbReference type="SAM" id="Coils"/>
    </source>
</evidence>
<reference evidence="4 5" key="1">
    <citation type="submission" date="2018-10" db="EMBL/GenBank/DDBJ databases">
        <title>Genomic Encyclopedia of Archaeal and Bacterial Type Strains, Phase II (KMG-II): from individual species to whole genera.</title>
        <authorList>
            <person name="Goeker M."/>
        </authorList>
    </citation>
    <scope>NUCLEOTIDE SEQUENCE [LARGE SCALE GENOMIC DNA]</scope>
    <source>
        <strain evidence="4 5">NSB1</strain>
    </source>
</reference>
<keyword evidence="5" id="KW-1185">Reference proteome</keyword>
<dbReference type="EMBL" id="RBXN01000006">
    <property type="protein sequence ID" value="RKT50967.1"/>
    <property type="molecule type" value="Genomic_DNA"/>
</dbReference>
<feature type="coiled-coil region" evidence="1">
    <location>
        <begin position="650"/>
        <end position="745"/>
    </location>
</feature>
<dbReference type="Pfam" id="PF13476">
    <property type="entry name" value="AAA_23"/>
    <property type="match status" value="1"/>
</dbReference>
<dbReference type="PANTHER" id="PTHR32114:SF2">
    <property type="entry name" value="ABC TRANSPORTER ABCH.3"/>
    <property type="match status" value="1"/>
</dbReference>
<evidence type="ECO:0000259" key="3">
    <source>
        <dbReference type="Pfam" id="PF13476"/>
    </source>
</evidence>
<dbReference type="OrthoDB" id="9795626at2"/>
<feature type="coiled-coil region" evidence="1">
    <location>
        <begin position="814"/>
        <end position="841"/>
    </location>
</feature>
<dbReference type="GO" id="GO:0016887">
    <property type="term" value="F:ATP hydrolysis activity"/>
    <property type="evidence" value="ECO:0007669"/>
    <property type="project" value="InterPro"/>
</dbReference>
<dbReference type="GeneID" id="92929579"/>
<proteinExistence type="predicted"/>
<dbReference type="Gene3D" id="3.40.50.300">
    <property type="entry name" value="P-loop containing nucleotide triphosphate hydrolases"/>
    <property type="match status" value="2"/>
</dbReference>
<feature type="region of interest" description="Disordered" evidence="2">
    <location>
        <begin position="59"/>
        <end position="82"/>
    </location>
</feature>
<dbReference type="GO" id="GO:0004527">
    <property type="term" value="F:exonuclease activity"/>
    <property type="evidence" value="ECO:0007669"/>
    <property type="project" value="UniProtKB-KW"/>
</dbReference>
<feature type="compositionally biased region" description="Polar residues" evidence="2">
    <location>
        <begin position="61"/>
        <end position="79"/>
    </location>
</feature>
<dbReference type="GO" id="GO:0006302">
    <property type="term" value="P:double-strand break repair"/>
    <property type="evidence" value="ECO:0007669"/>
    <property type="project" value="InterPro"/>
</dbReference>